<evidence type="ECO:0000256" key="4">
    <source>
        <dbReference type="ARBA" id="ARBA00022723"/>
    </source>
</evidence>
<dbReference type="InterPro" id="IPR011047">
    <property type="entry name" value="Quinoprotein_ADH-like_sf"/>
</dbReference>
<keyword evidence="9" id="KW-1185">Reference proteome</keyword>
<proteinExistence type="inferred from homology"/>
<evidence type="ECO:0000256" key="1">
    <source>
        <dbReference type="ARBA" id="ARBA00004561"/>
    </source>
</evidence>
<evidence type="ECO:0000259" key="7">
    <source>
        <dbReference type="Pfam" id="PF05567"/>
    </source>
</evidence>
<dbReference type="GO" id="GO:0046872">
    <property type="term" value="F:metal ion binding"/>
    <property type="evidence" value="ECO:0007669"/>
    <property type="project" value="UniProtKB-KW"/>
</dbReference>
<evidence type="ECO:0000313" key="8">
    <source>
        <dbReference type="EMBL" id="KRG88132.1"/>
    </source>
</evidence>
<dbReference type="STRING" id="659018.ABB34_01520"/>
<dbReference type="InterPro" id="IPR008707">
    <property type="entry name" value="B-propeller_PilY1"/>
</dbReference>
<name>A0A0R0EDN3_9GAMM</name>
<accession>A0A0R0EDN3</accession>
<reference evidence="8 9" key="1">
    <citation type="submission" date="2015-05" db="EMBL/GenBank/DDBJ databases">
        <title>Genome sequencing and analysis of members of genus Stenotrophomonas.</title>
        <authorList>
            <person name="Patil P.P."/>
            <person name="Midha S."/>
            <person name="Patil P.B."/>
        </authorList>
    </citation>
    <scope>NUCLEOTIDE SEQUENCE [LARGE SCALE GENOMIC DNA]</scope>
    <source>
        <strain evidence="8 9">JCM 16244</strain>
    </source>
</reference>
<dbReference type="AlphaFoldDB" id="A0A0R0EDN3"/>
<keyword evidence="5" id="KW-0106">Calcium</keyword>
<dbReference type="Pfam" id="PF05567">
    <property type="entry name" value="T4P_PilY1"/>
    <property type="match status" value="1"/>
</dbReference>
<evidence type="ECO:0000256" key="6">
    <source>
        <dbReference type="ARBA" id="ARBA00023263"/>
    </source>
</evidence>
<dbReference type="GO" id="GO:0009289">
    <property type="term" value="C:pilus"/>
    <property type="evidence" value="ECO:0007669"/>
    <property type="project" value="UniProtKB-SubCell"/>
</dbReference>
<dbReference type="InterPro" id="IPR015943">
    <property type="entry name" value="WD40/YVTN_repeat-like_dom_sf"/>
</dbReference>
<comment type="similarity">
    <text evidence="2">Belongs to the PilY1 family.</text>
</comment>
<gene>
    <name evidence="8" type="ORF">ABB34_01520</name>
</gene>
<dbReference type="SUPFAM" id="SSF50998">
    <property type="entry name" value="Quinoprotein alcohol dehydrogenase-like"/>
    <property type="match status" value="1"/>
</dbReference>
<evidence type="ECO:0000256" key="2">
    <source>
        <dbReference type="ARBA" id="ARBA00008387"/>
    </source>
</evidence>
<dbReference type="Gene3D" id="2.130.10.10">
    <property type="entry name" value="YVTN repeat-like/Quinoprotein amine dehydrogenase"/>
    <property type="match status" value="1"/>
</dbReference>
<keyword evidence="6" id="KW-0281">Fimbrium</keyword>
<evidence type="ECO:0000256" key="5">
    <source>
        <dbReference type="ARBA" id="ARBA00022837"/>
    </source>
</evidence>
<feature type="domain" description="PilY1 beta-propeller" evidence="7">
    <location>
        <begin position="246"/>
        <end position="538"/>
    </location>
</feature>
<dbReference type="PATRIC" id="fig|659018.3.peg.2951"/>
<dbReference type="Proteomes" id="UP000050940">
    <property type="component" value="Unassembled WGS sequence"/>
</dbReference>
<protein>
    <submittedName>
        <fullName evidence="8">Pilus assembly protein</fullName>
    </submittedName>
</protein>
<keyword evidence="4" id="KW-0479">Metal-binding</keyword>
<organism evidence="8 9">
    <name type="scientific">Stenotrophomonas daejeonensis</name>
    <dbReference type="NCBI Taxonomy" id="659018"/>
    <lineage>
        <taxon>Bacteria</taxon>
        <taxon>Pseudomonadati</taxon>
        <taxon>Pseudomonadota</taxon>
        <taxon>Gammaproteobacteria</taxon>
        <taxon>Lysobacterales</taxon>
        <taxon>Lysobacteraceae</taxon>
        <taxon>Stenotrophomonas</taxon>
    </lineage>
</organism>
<sequence length="723" mass="75304">MRYWKSDLRDDLENNVPASERNPAFWQHMVTFGISLGLAGTTGYSSVAAVPANFNKWPNPMDKEDSDRIDDLLHAAVNGHGDFVSAADPEAFVAGLTSALAVITERTGSFSNISANSAALSTGSSLFQASYVSGVWTGEVAAYPVTSAGAGSTPSWRASQQIPTTNRKLFTSDGTQLLAFPGSATSTQLAALTRTGGASNYPVTGADNAAYLAGTRTLEVKEGGTLRNRNHLLGDVVGSSPAYVADTKTLYVGANDGMLHAFNAETGAELFGFIPNGIDWSGLGTLSRPDYTHRYFVDGPIVVSTKAQTPGKNVLVGALGKGGKGMFALDVTTPSSPGFKWEVGATDADMGLVQSPPIIAKLNDGTTALVVSNGLNSSNGHAVLLIYNLDTGALLKKIDTGRGSAVLDDADSNGLSAPSGWDADGNGTLDYIYAGDMLGNVWKFDLSAAAPAAWGVANSNQPIFSATYTASNGTVVRQPITGGLILAMHPTTYKTWLFFGTGRLMTSGDMENKDVQSMYGFVDDGSTLVRSGANANLTQRSVMVSGTYDGKPVRAFESNSELPASSKGWYLDLLTPPSNLTEGERIVSNAQLLGGGKQTVLVTSSVIPTASACQSDGRGYINALDAFTGTSLSAPFLDTNKDGSFADDVLTTPDGQKVAIGSVDLGVGMSTLPNLMSGDGSDGSGNTPGMMCVTGSNGQVVCVPYDDVRNMGRVSWREIKRGG</sequence>
<keyword evidence="3" id="KW-1029">Fimbrium biogenesis</keyword>
<evidence type="ECO:0000256" key="3">
    <source>
        <dbReference type="ARBA" id="ARBA00022558"/>
    </source>
</evidence>
<dbReference type="OrthoDB" id="7156875at2"/>
<comment type="subcellular location">
    <subcellularLocation>
        <location evidence="1">Fimbrium</location>
    </subcellularLocation>
</comment>
<comment type="caution">
    <text evidence="8">The sequence shown here is derived from an EMBL/GenBank/DDBJ whole genome shotgun (WGS) entry which is preliminary data.</text>
</comment>
<dbReference type="EMBL" id="LDJP01000009">
    <property type="protein sequence ID" value="KRG88132.1"/>
    <property type="molecule type" value="Genomic_DNA"/>
</dbReference>
<evidence type="ECO:0000313" key="9">
    <source>
        <dbReference type="Proteomes" id="UP000050940"/>
    </source>
</evidence>